<gene>
    <name evidence="1" type="ORF">B1H58_02085</name>
</gene>
<dbReference type="Proteomes" id="UP000192900">
    <property type="component" value="Chromosome"/>
</dbReference>
<dbReference type="STRING" id="1891675.B1H58_02085"/>
<keyword evidence="2" id="KW-1185">Reference proteome</keyword>
<dbReference type="NCBIfam" id="NF007788">
    <property type="entry name" value="PRK10481.1"/>
    <property type="match status" value="1"/>
</dbReference>
<dbReference type="OrthoDB" id="9798683at2"/>
<dbReference type="AlphaFoldDB" id="A0A1W6B1F8"/>
<reference evidence="1 2" key="1">
    <citation type="submission" date="2017-02" db="EMBL/GenBank/DDBJ databases">
        <title>Complete genome sequence of the drought resistance-promoting endophyte Pantoea alhagi LTYR-11Z.</title>
        <authorList>
            <person name="Zhang L."/>
        </authorList>
    </citation>
    <scope>NUCLEOTIDE SEQUENCE [LARGE SCALE GENOMIC DNA]</scope>
    <source>
        <strain evidence="1 2">LTYR-11Z</strain>
    </source>
</reference>
<evidence type="ECO:0000313" key="2">
    <source>
        <dbReference type="Proteomes" id="UP000192900"/>
    </source>
</evidence>
<accession>A0A1W6B1F8</accession>
<dbReference type="EMBL" id="CP019706">
    <property type="protein sequence ID" value="ARJ40904.1"/>
    <property type="molecule type" value="Genomic_DNA"/>
</dbReference>
<dbReference type="InterPro" id="IPR010843">
    <property type="entry name" value="Uncharacterised_AroM"/>
</dbReference>
<proteinExistence type="predicted"/>
<name>A0A1W6B1F8_9GAMM</name>
<organism evidence="1 2">
    <name type="scientific">Pantoea alhagi</name>
    <dbReference type="NCBI Taxonomy" id="1891675"/>
    <lineage>
        <taxon>Bacteria</taxon>
        <taxon>Pseudomonadati</taxon>
        <taxon>Pseudomonadota</taxon>
        <taxon>Gammaproteobacteria</taxon>
        <taxon>Enterobacterales</taxon>
        <taxon>Erwiniaceae</taxon>
        <taxon>Pantoea</taxon>
    </lineage>
</organism>
<evidence type="ECO:0008006" key="3">
    <source>
        <dbReference type="Google" id="ProtNLM"/>
    </source>
</evidence>
<dbReference type="Pfam" id="PF07302">
    <property type="entry name" value="AroM"/>
    <property type="match status" value="1"/>
</dbReference>
<evidence type="ECO:0000313" key="1">
    <source>
        <dbReference type="EMBL" id="ARJ40904.1"/>
    </source>
</evidence>
<dbReference type="KEGG" id="palh:B1H58_02085"/>
<protein>
    <recommendedName>
        <fullName evidence="3">AroM protein</fullName>
    </recommendedName>
</protein>
<dbReference type="RefSeq" id="WP_085067754.1">
    <property type="nucleotide sequence ID" value="NZ_CP019706.1"/>
</dbReference>
<sequence length="225" mass="24462">MKQTLVILTIAFSPDYDISPLLLESLSEAQLEPVSLLNALSCEEINEKYAPRKGEKAQIVRLAEGTEMLLATSRIERGLQQLISQLESRGVENILLLGCGQFTELQARNAILMEPDRLIPPLVGAIVGGHQAGIIVSANELLRQQAGKWRVLRKPACFAVADPLQSDNQALFDAGLMLLEQGADVVVLDSPAYHPHHCDSLQQLLGIPVLLSWQSLAEMVAGVLA</sequence>